<dbReference type="Pfam" id="PF07691">
    <property type="entry name" value="PA14"/>
    <property type="match status" value="1"/>
</dbReference>
<dbReference type="SMART" id="SM00089">
    <property type="entry name" value="PKD"/>
    <property type="match status" value="3"/>
</dbReference>
<dbReference type="InterPro" id="IPR013783">
    <property type="entry name" value="Ig-like_fold"/>
</dbReference>
<organism evidence="4 5">
    <name type="scientific">Lacihabitans lacunae</name>
    <dbReference type="NCBI Taxonomy" id="1028214"/>
    <lineage>
        <taxon>Bacteria</taxon>
        <taxon>Pseudomonadati</taxon>
        <taxon>Bacteroidota</taxon>
        <taxon>Cytophagia</taxon>
        <taxon>Cytophagales</taxon>
        <taxon>Leadbetterellaceae</taxon>
        <taxon>Lacihabitans</taxon>
    </lineage>
</organism>
<evidence type="ECO:0000313" key="4">
    <source>
        <dbReference type="EMBL" id="MFC3809161.1"/>
    </source>
</evidence>
<comment type="caution">
    <text evidence="4">The sequence shown here is derived from an EMBL/GenBank/DDBJ whole genome shotgun (WGS) entry which is preliminary data.</text>
</comment>
<dbReference type="SMART" id="SM00758">
    <property type="entry name" value="PA14"/>
    <property type="match status" value="1"/>
</dbReference>
<dbReference type="Pfam" id="PF19406">
    <property type="entry name" value="PKD_5"/>
    <property type="match status" value="35"/>
</dbReference>
<accession>A0ABV7YQ98</accession>
<proteinExistence type="predicted"/>
<evidence type="ECO:0000259" key="3">
    <source>
        <dbReference type="PROSITE" id="PS51820"/>
    </source>
</evidence>
<dbReference type="Gene3D" id="2.60.40.10">
    <property type="entry name" value="Immunoglobulins"/>
    <property type="match status" value="5"/>
</dbReference>
<evidence type="ECO:0000313" key="5">
    <source>
        <dbReference type="Proteomes" id="UP001595616"/>
    </source>
</evidence>
<dbReference type="InterPro" id="IPR011658">
    <property type="entry name" value="PA14_dom"/>
</dbReference>
<dbReference type="Gene3D" id="2.60.40.2700">
    <property type="match status" value="3"/>
</dbReference>
<dbReference type="EMBL" id="JBHRYQ010000001">
    <property type="protein sequence ID" value="MFC3809161.1"/>
    <property type="molecule type" value="Genomic_DNA"/>
</dbReference>
<dbReference type="InterPro" id="IPR003599">
    <property type="entry name" value="Ig_sub"/>
</dbReference>
<dbReference type="InterPro" id="IPR045828">
    <property type="entry name" value="PKD_Bacteroidetes"/>
</dbReference>
<dbReference type="SUPFAM" id="SSF56988">
    <property type="entry name" value="Anthrax protective antigen"/>
    <property type="match status" value="1"/>
</dbReference>
<keyword evidence="1" id="KW-0732">Signal</keyword>
<dbReference type="SMART" id="SM00409">
    <property type="entry name" value="IG"/>
    <property type="match status" value="4"/>
</dbReference>
<protein>
    <submittedName>
        <fullName evidence="4">Beta strand repeat-containing protein</fullName>
    </submittedName>
</protein>
<name>A0ABV7YQ98_9BACT</name>
<dbReference type="PROSITE" id="PS50835">
    <property type="entry name" value="IG_LIKE"/>
    <property type="match status" value="1"/>
</dbReference>
<dbReference type="Gene3D" id="2.60.120.260">
    <property type="entry name" value="Galactose-binding domain-like"/>
    <property type="match status" value="1"/>
</dbReference>
<feature type="domain" description="Ig-like" evidence="2">
    <location>
        <begin position="1909"/>
        <end position="1985"/>
    </location>
</feature>
<feature type="signal peptide" evidence="1">
    <location>
        <begin position="1"/>
        <end position="19"/>
    </location>
</feature>
<reference evidence="5" key="1">
    <citation type="journal article" date="2019" name="Int. J. Syst. Evol. Microbiol.">
        <title>The Global Catalogue of Microorganisms (GCM) 10K type strain sequencing project: providing services to taxonomists for standard genome sequencing and annotation.</title>
        <authorList>
            <consortium name="The Broad Institute Genomics Platform"/>
            <consortium name="The Broad Institute Genome Sequencing Center for Infectious Disease"/>
            <person name="Wu L."/>
            <person name="Ma J."/>
        </authorList>
    </citation>
    <scope>NUCLEOTIDE SEQUENCE [LARGE SCALE GENOMIC DNA]</scope>
    <source>
        <strain evidence="5">CECT 7956</strain>
    </source>
</reference>
<dbReference type="InterPro" id="IPR044023">
    <property type="entry name" value="Ig_7"/>
</dbReference>
<dbReference type="PROSITE" id="PS51820">
    <property type="entry name" value="PA14"/>
    <property type="match status" value="1"/>
</dbReference>
<dbReference type="InterPro" id="IPR035986">
    <property type="entry name" value="PKD_dom_sf"/>
</dbReference>
<dbReference type="InterPro" id="IPR037524">
    <property type="entry name" value="PA14/GLEYA"/>
</dbReference>
<dbReference type="InterPro" id="IPR022409">
    <property type="entry name" value="PKD/Chitinase_dom"/>
</dbReference>
<dbReference type="RefSeq" id="WP_379833836.1">
    <property type="nucleotide sequence ID" value="NZ_JBHRYQ010000001.1"/>
</dbReference>
<sequence length="6974" mass="700584">MLPTLAIMWVFLFVYTAQAEDKKSTPTTSAPAPINFAGEIAGNEVSNGPFVPGNITSVSSATGTGGTIRYEWQYSTDLVNWTVIMTNTNQRTYNPPNTITQTTYYRRLTRNSGGSGAFEGVSNIISKVVTNYNITSPSNVTQGSSLALTATGAFSNMMFDDAPNGNFTNGDNGFQTDVSTNYSYGRYSIENNPRDIFSWAPSFNDISFGNGNLMAVDAPTPANSRIWYTTVSVVAGNSYDLSVMMRDFWGGAQIQWNANGVAIGSSITGQANNWLNLSTTYTATTTGNVTFSINNLIGGSSGNDYALDDVSIIENTPVTYLWTGPNGYSSTQANPVIPNVQLVNSGTYTLTVTKNGYSVSVTKTINVDPIAVVCLPPSVSLSKTDLTCFGANNGSISAVGTLGNGGSGNITYQIWDNIAGSSVSNLTSNSNYPNNPLSSSYLGSAKAPTNFLDNYGSRIIGYIVPRTSGTYYFWVSSDDASELWLSTNSSAANRSLIASVSGYTAEEQWNKYASQKSVGINLVAGQIYYIEGIQKEGGGGDNFAIGWSKPGEATTAPSEILPPNVIRPFIPASLTDPVYQYKIGSGAFQSSGQFDNLAVGTYVVTLQDTYGCTATANITVNQPSSFTSSASSNSPVCEGGSLTLTAASVSSATYSWSGPLGFTSTARIPTISNITANHAGIYTLVVTKSGCSNTYTTSVGVVANPTATITTTDPTCGKSDGTITFTFPDNPNQTQIQFSINGGSSYPYSVNDNAGTYTVSNLPIGTYNLRARWGSGTQCVATLPTTVLTSNNVLLGLTMSPDVTSCAGTNITVSGGSTQGQAPYTYSWSNGGGTNSSAVYSPTNTRTYTLSVTDNAGCTATANVTINVVNTPGVTVTTPDSLICVNGSTTINSSINVSGTYNYQWQQSTDGSSGWSNIFGATSTTYTNSFLTPGSYFYRLVVSGGNGACSDGISNVFKVRVVLTPSATVVAPRNVTCLGTPLALSANVSNGAGTITYQWQSSANGSSGWTDISGATSQTYTPASSTAGNYYFRVIAYMSGIGCSYAISSSYLFTVLVPGTISTTPPTTSLCLNGTQALTTAVTGSSGSYTLQWQSSPDLGVWSDISGATASSFSPTNNVVGSMYYRVVGNFSSCGLFNGGPVQIQTFDPHVVTATITNGTVCISGSTQLQGGVTGTTGTVSYQWQFRTSPSGSWSNVSGATSINYTPPTTTAQVIYYRLRVSTSGNNCQFQYSPEQTLNIVPQTTVTIDPSNTIVCQNGYYTLNSNISDGVGPFTYQWQVATTSGGTYTNISGATNSFYVLPTGTLNTRYYRVVVNASGNGCNPATSNITAITILPRPTLSVTNTGIHCVGSVFKLNAIPSPTTPTVITGYEWNSANGFSSTQQNPLVLASSGSSGGVYTVTATGANQCTNTATTNMTVLTNCNNICNGQYIIVPVNPSSCSNTNGYVRVTATTDYETSIDGINWFRGRIGYSTNYNDFTGLGVGNYLFFVRDYATKYVCKNVNITLVSNESSFFTSQTVTGANGCYATNGSIQLSSNVLGTDQVTWITTLNSTPVNVSTLSPTRTITGLAPGTYYVKVTRNGQYCYADRYVTVPNTGAACIAPALCDDSSVPNLFPNGDFGSGANENGPVYVETQYGYSNYTCYAPWDGFYSITNNTDCDGNGTSAFSNQASGWWDVLYEDHTPGDVNGYMMVVNAGYTPNIVTEKVINNLCPNTQYNFTAWLKNISPTSTIQPNVSFIIDGIIRAQSGDVTGGAWQKFGFSFKTGANTSSALFAIRNVAPGGFGNNFIIDDIKVSKCPLNIVLNGESIACLGGTNETINATITDPNLEHKYYKWEESNDNGVTWSDVTGVLTGTFVGTTMNVSINLPTPIVSALSGKLYRIRLATTAATVGDAQCSVSSSITKIIVPPVAVSITPPLTICAGSSTTLTAVGSGGTAPYTYTWTNSTSTTASATVSPSVTTVYQVTARDKDNCSATNTTQVTVTPLPVASAAGVTVCTGVPFSVTPTTNIVGTTYTWTTSVVSGTASGYSNNATKTAGPISQTLTNTSTTSAVIRYTVTPYNGICAGANFTFDVTVRPAIVITNPGPLTICSGTSFSRTPTSNITGTTYMWTAVVSTTPTGGAITGLSDNLTPSAAPITQTLTNSGTTNGVVTYTVTPVANGCDGTPFTFAITVQPTIVITNPGPQTICSGAPFSRTPTSNISGTTYKWTQVVTTAPTGGSISGNSNVTTPIAAPITQTLTNTGTTNGVVTYTVTPVANGCDGTPFTIAITVQPTLIITNPGPLTICSGASFSRAPISNIAGTVYTWTSAVTTTPTLGSISGNNNNATASAGPITDVLTNSGTSNGVVTYTVTPITNGCTGPTFTFAITIQPTLTASLSNPAVICSGASVTAVTPTSNIAGTTYTWTAPTMSAGVTGGVAQTTAQSQFSTGALSNSGAANGTAVYTVTATNAAACNTVTFTVTVTIQPTLTASLSNPAVICSGASVTAVTPTSNIAGTTYTWTAPTMSAGVTGGAAQAVGVAQFSTGALSNSGAANGTAVYTVTATNAATCNTVTFTVTVTIRPTLTASLSNPAVICSGASVTAVTPTSNISGTTYTWTAPTMSAGVTGGVAQAVGVAQFSTGALSNSGAANGTAVYTVTATNAAACNTVTFTVTVTIQPTLTASLSNPAVICSGASVTAVTPTSNIAGTTYTWTAPTMSAGVTGGVAQATAQSQFTTGALSNSGAANGTAVYTVTATNAAACNSVTFTVTVTIQPTLTASLSNPAVICSGASVTAVTPTSNIAGTTYTWTAPTMSAGVTGGVAQATGVAQFSTGALSNTGAANGTATYTITATNAAACNTVTFTVTVTIRPTLTASLSNPAVICSGASVTAVAPTSNISGTTYTWTAPTMSAGVTGGVAQATGVAQFSTGALSNSGAANGTAVYTVTATNAAACNTVTFTVTVTIQPTLTASLSNPAVICSGASVTAVTPTSNNAGTSYTWTAPTMSAGVTGGVAQATGVAQFSTGALSNSGAANGTAVYTVIATNAAACNTVTFTVTVTIQPTLTASLSNPAVICSGASVTAVTPTSNISGTTYTWTAPTMSAGVTGGAAQATGVAQFSTGALSNSGAANGTAVYTVTATNAAACNTVTFTVTVTIQPTLTASLSNPATICSGASVSAVTPTSNIAGTTYTWTAPTMSAGVTGGVAQATAQSQFSTGALSNSGAANGTAVYTVTATNAAACNTVTFTVTVTIQPTLTASLSNPAVICSGASVTAVTPTSNIAGTTYTWTAPTMSAGVTGGVAQATGVAQFSTGALSNSGAANGTAVYTVTATNAAACNSVTFTVTVTIQPTLTASLSNPATICSGASVTAVTPTSNIAGTTYTWTAPTMSAGVTGGVAQATGVAQFSTGALSNTGAANGTATYTITATNAAACNTVTFTVTVTIRPTLTASLSNPAVICSGASVTAVTPTSNIAGTTYTWTAPTMSAGVTGGVAQATAQSQFSTGALNNSGAANGTAVYTVTATNAAACNTVTFTVTVTIQPTLTASLANPAVICSGASVTAVTPTSNIAGTTYTWTVPTMSAGVTGGAAQAIGVAQFSTGALSNSGAANGTAVYTVTATNAAACNTVTLTVTVTIQPTLTASLSNPAVICSGASVTAVTPTSNIAGTTYTWTAPTMSAGVTGGVAQATGVAQFSTGALSNTGAANGTATYTITATNAAACNTVTFTVTVTIRPTLTASLSNPAVICSGASVTAVTPTSNIAGTTYTWTAPTISAGVTGGVAQATAQSQFSTGALSNSGAANGTAVYTVTATNAAACNTVTFTVTVTIQPTLTASLSNPSTICSGASVTAVTPTSNIAGTTYTWTAPTMSAGVTGGVAQATAQSQFSTGALSNSGVANGTAVYTVTATNAAACNTVTFTVTVTIQPTLTASLSNPAVICSGASVTAVTPTSNIAGTTYTWTAPTMSAGVTGGVAQATGVAQFSTGALSNSGAANGTAVYTVTATNAAACNTVTFTVTVTIQPTLTASLSNPAVICSGASVTAVTPTSNIAGTTYTWTAPTMSAGVTGGVAQATGVAQFSTGALSNTGAANGTATYTITATNAAACNTVTFTVTVTIQPTLTASLSNPATICSGASVTAVTPTSNISGTTYTWTAPTMSAGVTGGVAQATAQSQFSTGALSNSGATNGTAVYTVTATNAAACNSVTFTVTVTIQPTLTASLSNPAVICSGASVTAVTPTSNISGTTYTWTAPTMSAGVTGGVAQATGVAQFSTGALSNTGAANGTATYTITATNAAACNTVTFTVTVTIQPTLTASLANPAVICSGASVTAVTPTSNIAGTTYTWTAPTMSAGVTGGVAQASGVAQFSTGALSNSGAANGTAVYTVTATNAAACNSVTFTVTVTIQPTLTASLSNPAVICSGASVTAVTPISNIAGTTYTWTAPTMSAGVTGGVAQATGVAQFSTGALSNTGAANGTATYTITATNAAACNTVTFTVTVTIQPTLTASLANPAVICSGASVTAVTPTSNIAGTTYTWTAPTMSAGVTGGAAQAVDVAQFSTGALSNSGAANGTAVYTVTATNAAACNTVTFTVTVTIQPTLTASLSNPAVICSGASVTAVTPTSNISGTTYTWTAPTMSAGVTGGAAQAVGVAQFSTGALSNSGAANGTAVYTVTATNAAACNTVTFTVTVTIQPTLTASLSNPAVICSGASVTAVTPTSNISGTTYTWTAPTMSAGVTGGEAQAVGVAQFSTGALSNSGATNGTAVYTVTATNAAACNTVTFTVTVTIQPTLTASLANPAVICSGASVTAVTPTSNIAGTTYTWTAPTMSAGVTGGVAQATGVAQFSTGALSNSGATNGTAVYTVTATNAAACNTVTFTVTVTIQPTLTASLANPAVICSGASVTAVTPTSNIAGTTYTWTAPTMSAGVTGGVAQATGVAQFSTGALSNSGAANGTAVYTVTATNAAACNTVTFTVTVTIQPTLTASLSNPAVICSGASVTAVTPTSNIAGTTYTWTAPTMSAGVTGGVAQATGVAQFSTGVLSNSGAANGTAVYTVTATNAAACNTVTFTVTVTIQPTLTASLSNPAVICSGASVTAVTPTSNIAGTTYTWTAPTMSAGVTGGVAQATAQSQFSTGALNNSGAANGTAVYTVTATNAAACNTVTFTVTVTIQPTLTASLSNPAVICSGASVTAVTPTSNISGTTYTWTLPTMSAGVTGGAAQAVGVAQFSTGALSNSGAANGTAVYTVTATNAAACNTVTFTVTVTIQPTLTASLSNPAVICSGASVTAVTPTSNIAGTTYTWTLGTITGGITGASAESNPQTQFSTGSLVNTGSNVGSVTFNLTAVNSQSCNTVSFSITVNVNPTNIMDPVANKEVCHTEVIPAIYFTGTLPTGYSWTNSNTAIGLAASGTGNIASFTATNTGSTPITATVTVTPLINGCPGNTQTFTIIVNPVITMDPVANKEVCHTEVIPAINFTGTLPTGYSWTNSNTAIGLAASGTGNIASFTATNTGSTPITATVTVTPLINACPGNTQIFTIIVNPVITMDPVANKEVCHTEVIPAINFTGTLSTGYSWTNSNTAIGLAASGTGNIASFTATNTGSTPITATVTVTPLINACPGNTQTFTIIVNPVITMDPVSNKEVCHTEVIPAINFTGTLPTGYSWTNSNTAIGLAASGTGNIASFTATNTGATPITATITVTPLINSCPGNTQTFTIIVNPVITMNSVANKEVCHTEVIPAINFTSTLATSYLWTNNNTAIGLAASGTGNIASFTATNTGATPITATVTVTPLINACPGNTQTFTIIVNPVITMDPVANKEVCHTEVIPAINFTGTLPTGYSWTNSNTAIGLAASGTGNIASFTATNTGATPITATVTVTPLINACPGNTQTFTIIVNPVITMGPVANKEVCHTEVIPAINFTSTLATSYSWTNSNTSIGLAASGTGNIASFTATNTGTTPITATITVTPLINACPGNTQTFTIVVNPVITMDPVANKEVCHTEVIPAINFTSTLATSYSWTNSNTAIGFAASGTGNIASFTATNTGATPITATVTVTPFINGCPGNTQAFTIVVNPVITMDPVANKEVCHTEVIPAINFTSTLATSYSWTNSNTAIGLAASGTGNIASFTATNTGATPITATITVTPLINGCPGNTQTFTIIVNPVITMNAVSNKEVCHTEVIPAINFTGTLSTGYSWTNNNTAIGLAASGTGNIASFAATNTGSTPITATITVTPLINACPGNTQTFTIIVNPVITMDPVASDSVCSNVTYPAKVFTGTLSTGYSWTNNNTAIGLAASGNGDLPAFTAINNGTTPLVATITVTPLINSCPGNTQTFTITVLPRLGADINLSDIVICQTGTITLNALVTNQNGPLRYQWKSSQDGTSWSPISGATNATLNLNGSIVDTVYYKVSVQAVGVGCNYQDSDSSKVIVVPNLTVNVSVPSMILCADSKYTLKATTTNGTGNITYQWQVSNDNVTFTDSLGATADSLVIPTQEARIRYYQLRAAANGVGCGSATSAVSEIEVVPNLEVEVNIPSITVCQNGDATLNATTVKGTGTISYQWQKSSDKLAWANIPGANGTSYTPNTSTPDTTYYKIVASASGYGCSADTSAISTVIVVPNLGASVNLSNIELCSGPDTLLIGKITNGTGNITLQWLRSTNLISWSPIAGESNDSLLLNTTTPGTTYYRLKATASGNGCGTDSSDYAIVRIRPNPVVTIAGGEFCTATDITLNSTGGGTYLWNGPSAFTSTVQNPVIANADSTLNDGKYYLEVTNSFGCKTKDSVLVDILPLPAPPNVLGAQICGPGTLSLSASNCNGNINWYDQQFSGNILLTGTNFVTNNLSGSKNYFASCVSVKNCTSPYRSVVEARVNVAPVTEPLVSNPTCLGTSVLNNGMITLTRSKVGETFTVNSGNTYNGASASAPILIPSNGIIRSDLAGPAKGVNDFYTIRITSAEGCPIDKVISIANSCSDCEPGYCPPAVINKSK</sequence>
<dbReference type="Proteomes" id="UP001595616">
    <property type="component" value="Unassembled WGS sequence"/>
</dbReference>
<dbReference type="Pfam" id="PF19081">
    <property type="entry name" value="Ig_7"/>
    <property type="match status" value="1"/>
</dbReference>
<gene>
    <name evidence="4" type="ORF">ACFOOI_00725</name>
</gene>
<dbReference type="InterPro" id="IPR007110">
    <property type="entry name" value="Ig-like_dom"/>
</dbReference>
<evidence type="ECO:0000259" key="2">
    <source>
        <dbReference type="PROSITE" id="PS50835"/>
    </source>
</evidence>
<keyword evidence="5" id="KW-1185">Reference proteome</keyword>
<dbReference type="SUPFAM" id="SSF49299">
    <property type="entry name" value="PKD domain"/>
    <property type="match status" value="1"/>
</dbReference>
<evidence type="ECO:0000256" key="1">
    <source>
        <dbReference type="SAM" id="SignalP"/>
    </source>
</evidence>
<feature type="domain" description="PA14" evidence="3">
    <location>
        <begin position="405"/>
        <end position="565"/>
    </location>
</feature>
<feature type="chain" id="PRO_5045337467" evidence="1">
    <location>
        <begin position="20"/>
        <end position="6974"/>
    </location>
</feature>